<dbReference type="InterPro" id="IPR016132">
    <property type="entry name" value="Phyto_chromo_attachment"/>
</dbReference>
<feature type="transmembrane region" description="Helical" evidence="12">
    <location>
        <begin position="78"/>
        <end position="98"/>
    </location>
</feature>
<dbReference type="SMART" id="SM00065">
    <property type="entry name" value="GAF"/>
    <property type="match status" value="1"/>
</dbReference>
<sequence length="745" mass="83473">MTLTRRSPWQYSSVIVALVALAYLSGGFLAHWGMGLGVEISPLGFSAGIALTALLIYGEQVWLGIFLGDALLMFLSGANWGIILGSAVGSSLSAWLAFKLLRWCHFSCRLSRIHDVTALVFLGGMVSPILNATIDTVLAWLTSPLNWQNFASQWWIGWLGDCSGILVITPFLLRIYLDSAGLFRRHKKERIFEGLLCGGLLVGLSWMVFYRHTQVETVMNGGLSNAQYLEYLPFPIVVWAAIRFQTWGAVLGSLSLALLAIAGTDQGVGPFVMQTANESQTILLLQMFIVIVSGTALLLSAAVAERQRAERQLRATLERDHLLAEVSLKIRQSLDLQQIFNTTVTEIRQLIHADRVFIASWQEGGRIEVVAESLNKNYPSLLGGNARDDLLTDLPFLFTQAQTFIADDIKALNLSLALQQYTQRYQIQAALVVPLHLDGKPLGLLVAHQCFGVRHWHKQEIKLLEQLAGQVMIAMSQAQLYQQVQRLNCNLEKQVQHRTYQLQEKMTEVQELHDMKAVFLQAVSHDLRTSIMGLLMLLKNLQHRPGDSLTLSRSILDRMINSSERQLTLINALSEDHFSEQRPLMIHSETLSLENFLDELTQEWQSLLKQNKAHLTVNIPHNLPLTYGDKEKLHHVFEHLVTNALKHNPPGINLTIDMTIEKGMIYCRLTDNGVGMCEQQCDQLFKLYLRSLHDRRRTGIGLGSYQCRQIIEAHGGNIGVNSTPGNGCQFWFTLPIAKSQPSAVS</sequence>
<evidence type="ECO:0000259" key="13">
    <source>
        <dbReference type="PROSITE" id="PS50046"/>
    </source>
</evidence>
<dbReference type="Proteomes" id="UP000003781">
    <property type="component" value="Unassembled WGS sequence"/>
</dbReference>
<dbReference type="PRINTS" id="PR00344">
    <property type="entry name" value="BCTRLSENSOR"/>
</dbReference>
<dbReference type="GO" id="GO:0000155">
    <property type="term" value="F:phosphorelay sensor kinase activity"/>
    <property type="evidence" value="ECO:0007669"/>
    <property type="project" value="InterPro"/>
</dbReference>
<dbReference type="SUPFAM" id="SSF55781">
    <property type="entry name" value="GAF domain-like"/>
    <property type="match status" value="1"/>
</dbReference>
<dbReference type="Pfam" id="PF05231">
    <property type="entry name" value="MASE1"/>
    <property type="match status" value="1"/>
</dbReference>
<dbReference type="InterPro" id="IPR007895">
    <property type="entry name" value="MASE1"/>
</dbReference>
<feature type="domain" description="Phytochrome chromophore attachment site" evidence="13">
    <location>
        <begin position="335"/>
        <end position="470"/>
    </location>
</feature>
<keyword evidence="7 12" id="KW-0812">Transmembrane</keyword>
<dbReference type="Gene3D" id="3.30.450.40">
    <property type="match status" value="1"/>
</dbReference>
<keyword evidence="11 12" id="KW-0472">Membrane</keyword>
<dbReference type="AlphaFoldDB" id="A3IN86"/>
<dbReference type="EC" id="2.7.13.3" evidence="4"/>
<keyword evidence="9 12" id="KW-1133">Transmembrane helix</keyword>
<dbReference type="SUPFAM" id="SSF55874">
    <property type="entry name" value="ATPase domain of HSP90 chaperone/DNA topoisomerase II/histidine kinase"/>
    <property type="match status" value="1"/>
</dbReference>
<evidence type="ECO:0000256" key="4">
    <source>
        <dbReference type="ARBA" id="ARBA00012438"/>
    </source>
</evidence>
<dbReference type="GO" id="GO:0005886">
    <property type="term" value="C:plasma membrane"/>
    <property type="evidence" value="ECO:0007669"/>
    <property type="project" value="UniProtKB-SubCell"/>
</dbReference>
<dbReference type="SUPFAM" id="SSF47384">
    <property type="entry name" value="Homodimeric domain of signal transducing histidine kinase"/>
    <property type="match status" value="1"/>
</dbReference>
<accession>A3IN86</accession>
<dbReference type="Pfam" id="PF02518">
    <property type="entry name" value="HATPase_c"/>
    <property type="match status" value="1"/>
</dbReference>
<evidence type="ECO:0000313" key="16">
    <source>
        <dbReference type="Proteomes" id="UP000003781"/>
    </source>
</evidence>
<organism evidence="15 16">
    <name type="scientific">Crocosphaera chwakensis CCY0110</name>
    <dbReference type="NCBI Taxonomy" id="391612"/>
    <lineage>
        <taxon>Bacteria</taxon>
        <taxon>Bacillati</taxon>
        <taxon>Cyanobacteriota</taxon>
        <taxon>Cyanophyceae</taxon>
        <taxon>Oscillatoriophycideae</taxon>
        <taxon>Chroococcales</taxon>
        <taxon>Aphanothecaceae</taxon>
        <taxon>Crocosphaera</taxon>
        <taxon>Crocosphaera chwakensis</taxon>
    </lineage>
</organism>
<evidence type="ECO:0000259" key="14">
    <source>
        <dbReference type="PROSITE" id="PS50109"/>
    </source>
</evidence>
<dbReference type="Gene3D" id="1.10.287.130">
    <property type="match status" value="1"/>
</dbReference>
<evidence type="ECO:0000256" key="12">
    <source>
        <dbReference type="SAM" id="Phobius"/>
    </source>
</evidence>
<dbReference type="eggNOG" id="COG2205">
    <property type="taxonomic scope" value="Bacteria"/>
</dbReference>
<dbReference type="OrthoDB" id="434992at2"/>
<dbReference type="RefSeq" id="WP_008274851.1">
    <property type="nucleotide sequence ID" value="NZ_AAXW01000009.1"/>
</dbReference>
<reference evidence="15 16" key="1">
    <citation type="submission" date="2007-03" db="EMBL/GenBank/DDBJ databases">
        <authorList>
            <person name="Stal L."/>
            <person name="Ferriera S."/>
            <person name="Johnson J."/>
            <person name="Kravitz S."/>
            <person name="Beeson K."/>
            <person name="Sutton G."/>
            <person name="Rogers Y.-H."/>
            <person name="Friedman R."/>
            <person name="Frazier M."/>
            <person name="Venter J.C."/>
        </authorList>
    </citation>
    <scope>NUCLEOTIDE SEQUENCE [LARGE SCALE GENOMIC DNA]</scope>
    <source>
        <strain evidence="15 16">CCY0110</strain>
    </source>
</reference>
<dbReference type="Pfam" id="PF01590">
    <property type="entry name" value="GAF"/>
    <property type="match status" value="1"/>
</dbReference>
<evidence type="ECO:0000256" key="1">
    <source>
        <dbReference type="ARBA" id="ARBA00000085"/>
    </source>
</evidence>
<feature type="transmembrane region" description="Helical" evidence="12">
    <location>
        <begin position="12"/>
        <end position="33"/>
    </location>
</feature>
<dbReference type="InterPro" id="IPR005467">
    <property type="entry name" value="His_kinase_dom"/>
</dbReference>
<keyword evidence="8 15" id="KW-0808">Transferase</keyword>
<keyword evidence="5" id="KW-1003">Cell membrane</keyword>
<dbReference type="SMART" id="SM00387">
    <property type="entry name" value="HATPase_c"/>
    <property type="match status" value="1"/>
</dbReference>
<keyword evidence="6" id="KW-0597">Phosphoprotein</keyword>
<evidence type="ECO:0000256" key="9">
    <source>
        <dbReference type="ARBA" id="ARBA00022989"/>
    </source>
</evidence>
<evidence type="ECO:0000256" key="2">
    <source>
        <dbReference type="ARBA" id="ARBA00004651"/>
    </source>
</evidence>
<dbReference type="InterPro" id="IPR003661">
    <property type="entry name" value="HisK_dim/P_dom"/>
</dbReference>
<feature type="transmembrane region" description="Helical" evidence="12">
    <location>
        <begin position="119"/>
        <end position="142"/>
    </location>
</feature>
<dbReference type="CDD" id="cd00075">
    <property type="entry name" value="HATPase"/>
    <property type="match status" value="1"/>
</dbReference>
<dbReference type="InterPro" id="IPR036097">
    <property type="entry name" value="HisK_dim/P_sf"/>
</dbReference>
<keyword evidence="10" id="KW-0902">Two-component regulatory system</keyword>
<evidence type="ECO:0000256" key="3">
    <source>
        <dbReference type="ARBA" id="ARBA00006402"/>
    </source>
</evidence>
<feature type="transmembrane region" description="Helical" evidence="12">
    <location>
        <begin position="282"/>
        <end position="304"/>
    </location>
</feature>
<dbReference type="Gene3D" id="3.30.565.10">
    <property type="entry name" value="Histidine kinase-like ATPase, C-terminal domain"/>
    <property type="match status" value="1"/>
</dbReference>
<feature type="transmembrane region" description="Helical" evidence="12">
    <location>
        <begin position="232"/>
        <end position="261"/>
    </location>
</feature>
<evidence type="ECO:0000256" key="7">
    <source>
        <dbReference type="ARBA" id="ARBA00022692"/>
    </source>
</evidence>
<feature type="transmembrane region" description="Helical" evidence="12">
    <location>
        <begin position="40"/>
        <end position="58"/>
    </location>
</feature>
<dbReference type="PROSITE" id="PS50109">
    <property type="entry name" value="HIS_KIN"/>
    <property type="match status" value="1"/>
</dbReference>
<protein>
    <recommendedName>
        <fullName evidence="4">histidine kinase</fullName>
        <ecNumber evidence="4">2.7.13.3</ecNumber>
    </recommendedName>
</protein>
<gene>
    <name evidence="15" type="ORF">CY0110_00355</name>
</gene>
<dbReference type="InterPro" id="IPR004358">
    <property type="entry name" value="Sig_transdc_His_kin-like_C"/>
</dbReference>
<feature type="transmembrane region" description="Helical" evidence="12">
    <location>
        <begin position="154"/>
        <end position="173"/>
    </location>
</feature>
<dbReference type="PANTHER" id="PTHR43547:SF2">
    <property type="entry name" value="HYBRID SIGNAL TRANSDUCTION HISTIDINE KINASE C"/>
    <property type="match status" value="1"/>
</dbReference>
<dbReference type="PROSITE" id="PS50046">
    <property type="entry name" value="PHYTOCHROME_2"/>
    <property type="match status" value="1"/>
</dbReference>
<evidence type="ECO:0000256" key="6">
    <source>
        <dbReference type="ARBA" id="ARBA00022553"/>
    </source>
</evidence>
<comment type="catalytic activity">
    <reaction evidence="1">
        <text>ATP + protein L-histidine = ADP + protein N-phospho-L-histidine.</text>
        <dbReference type="EC" id="2.7.13.3"/>
    </reaction>
</comment>
<dbReference type="EMBL" id="AAXW01000009">
    <property type="protein sequence ID" value="EAZ92063.1"/>
    <property type="molecule type" value="Genomic_DNA"/>
</dbReference>
<dbReference type="PANTHER" id="PTHR43547">
    <property type="entry name" value="TWO-COMPONENT HISTIDINE KINASE"/>
    <property type="match status" value="1"/>
</dbReference>
<dbReference type="CDD" id="cd00082">
    <property type="entry name" value="HisKA"/>
    <property type="match status" value="1"/>
</dbReference>
<comment type="caution">
    <text evidence="15">The sequence shown here is derived from an EMBL/GenBank/DDBJ whole genome shotgun (WGS) entry which is preliminary data.</text>
</comment>
<comment type="similarity">
    <text evidence="3">In the N-terminal section; belongs to the phytochrome family.</text>
</comment>
<evidence type="ECO:0000256" key="8">
    <source>
        <dbReference type="ARBA" id="ARBA00022777"/>
    </source>
</evidence>
<dbReference type="InterPro" id="IPR036890">
    <property type="entry name" value="HATPase_C_sf"/>
</dbReference>
<dbReference type="InterPro" id="IPR003018">
    <property type="entry name" value="GAF"/>
</dbReference>
<evidence type="ECO:0000256" key="10">
    <source>
        <dbReference type="ARBA" id="ARBA00023012"/>
    </source>
</evidence>
<comment type="subcellular location">
    <subcellularLocation>
        <location evidence="2">Cell membrane</location>
        <topology evidence="2">Multi-pass membrane protein</topology>
    </subcellularLocation>
</comment>
<name>A3IN86_9CHRO</name>
<proteinExistence type="inferred from homology"/>
<feature type="transmembrane region" description="Helical" evidence="12">
    <location>
        <begin position="194"/>
        <end position="212"/>
    </location>
</feature>
<evidence type="ECO:0000313" key="15">
    <source>
        <dbReference type="EMBL" id="EAZ92063.1"/>
    </source>
</evidence>
<keyword evidence="16" id="KW-1185">Reference proteome</keyword>
<dbReference type="InterPro" id="IPR029016">
    <property type="entry name" value="GAF-like_dom_sf"/>
</dbReference>
<evidence type="ECO:0000256" key="11">
    <source>
        <dbReference type="ARBA" id="ARBA00023136"/>
    </source>
</evidence>
<dbReference type="Pfam" id="PF00512">
    <property type="entry name" value="HisKA"/>
    <property type="match status" value="1"/>
</dbReference>
<evidence type="ECO:0000256" key="5">
    <source>
        <dbReference type="ARBA" id="ARBA00022475"/>
    </source>
</evidence>
<keyword evidence="8 15" id="KW-0418">Kinase</keyword>
<dbReference type="InterPro" id="IPR003594">
    <property type="entry name" value="HATPase_dom"/>
</dbReference>
<feature type="domain" description="Histidine kinase" evidence="14">
    <location>
        <begin position="522"/>
        <end position="738"/>
    </location>
</feature>